<comment type="caution">
    <text evidence="1">The sequence shown here is derived from an EMBL/GenBank/DDBJ whole genome shotgun (WGS) entry which is preliminary data.</text>
</comment>
<evidence type="ECO:0000313" key="2">
    <source>
        <dbReference type="Proteomes" id="UP001499987"/>
    </source>
</evidence>
<dbReference type="Proteomes" id="UP001499987">
    <property type="component" value="Unassembled WGS sequence"/>
</dbReference>
<dbReference type="EMBL" id="BAAALD010000141">
    <property type="protein sequence ID" value="GAA1123823.1"/>
    <property type="molecule type" value="Genomic_DNA"/>
</dbReference>
<proteinExistence type="predicted"/>
<gene>
    <name evidence="1" type="ORF">GCM10009663_73640</name>
</gene>
<organism evidence="1 2">
    <name type="scientific">Kitasatospora arboriphila</name>
    <dbReference type="NCBI Taxonomy" id="258052"/>
    <lineage>
        <taxon>Bacteria</taxon>
        <taxon>Bacillati</taxon>
        <taxon>Actinomycetota</taxon>
        <taxon>Actinomycetes</taxon>
        <taxon>Kitasatosporales</taxon>
        <taxon>Streptomycetaceae</taxon>
        <taxon>Kitasatospora</taxon>
    </lineage>
</organism>
<reference evidence="1 2" key="1">
    <citation type="journal article" date="2019" name="Int. J. Syst. Evol. Microbiol.">
        <title>The Global Catalogue of Microorganisms (GCM) 10K type strain sequencing project: providing services to taxonomists for standard genome sequencing and annotation.</title>
        <authorList>
            <consortium name="The Broad Institute Genomics Platform"/>
            <consortium name="The Broad Institute Genome Sequencing Center for Infectious Disease"/>
            <person name="Wu L."/>
            <person name="Ma J."/>
        </authorList>
    </citation>
    <scope>NUCLEOTIDE SEQUENCE [LARGE SCALE GENOMIC DNA]</scope>
    <source>
        <strain evidence="1 2">JCM 13002</strain>
    </source>
</reference>
<protein>
    <submittedName>
        <fullName evidence="1">Uncharacterized protein</fullName>
    </submittedName>
</protein>
<keyword evidence="2" id="KW-1185">Reference proteome</keyword>
<evidence type="ECO:0000313" key="1">
    <source>
        <dbReference type="EMBL" id="GAA1123823.1"/>
    </source>
</evidence>
<accession>A0ABN1U7F7</accession>
<dbReference type="RefSeq" id="WP_344628122.1">
    <property type="nucleotide sequence ID" value="NZ_BAAALD010000141.1"/>
</dbReference>
<name>A0ABN1U7F7_9ACTN</name>
<sequence length="99" mass="10686">MEPRFHQGDATVHASGDVYRCRANLRCWTDPDSHGTSPYPGLEQWAGRLHFDSETAAETVLYAAAPYLVLGDTASTFSVEALDRPTATLTIHGTGPAPL</sequence>